<evidence type="ECO:0000256" key="2">
    <source>
        <dbReference type="ARBA" id="ARBA00004477"/>
    </source>
</evidence>
<evidence type="ECO:0000256" key="4">
    <source>
        <dbReference type="ARBA" id="ARBA00022751"/>
    </source>
</evidence>
<dbReference type="GO" id="GO:0004364">
    <property type="term" value="F:glutathione transferase activity"/>
    <property type="evidence" value="ECO:0007669"/>
    <property type="project" value="TreeGrafter"/>
</dbReference>
<evidence type="ECO:0000256" key="8">
    <source>
        <dbReference type="ARBA" id="ARBA00023242"/>
    </source>
</evidence>
<sequence length="181" mass="20290">MNDIYRLPHPPHPRASRSTKHSEPGSMDIEILDNVIFLGTVTLLSALQNVFFAYTVQNESLQKRPTHSAFDRVKIASHNCAEVYPTFLALLWTAGLFCSQAPAAFAGLLYLVVRHKYFVGYLGENSQSLPGFFFGKRLMAFLFFMATAGIINYATNYFFGINFLYYIQTATKASAALLLIP</sequence>
<feature type="compositionally biased region" description="Basic residues" evidence="12">
    <location>
        <begin position="9"/>
        <end position="19"/>
    </location>
</feature>
<organism evidence="14 15">
    <name type="scientific">Chiloscyllium punctatum</name>
    <name type="common">Brownbanded bambooshark</name>
    <name type="synonym">Hemiscyllium punctatum</name>
    <dbReference type="NCBI Taxonomy" id="137246"/>
    <lineage>
        <taxon>Eukaryota</taxon>
        <taxon>Metazoa</taxon>
        <taxon>Chordata</taxon>
        <taxon>Craniata</taxon>
        <taxon>Vertebrata</taxon>
        <taxon>Chondrichthyes</taxon>
        <taxon>Elasmobranchii</taxon>
        <taxon>Galeomorphii</taxon>
        <taxon>Galeoidea</taxon>
        <taxon>Orectolobiformes</taxon>
        <taxon>Hemiscylliidae</taxon>
        <taxon>Chiloscyllium</taxon>
    </lineage>
</organism>
<protein>
    <recommendedName>
        <fullName evidence="11">Arachidonate 5-lipoxygenase-activating protein</fullName>
    </recommendedName>
</protein>
<feature type="region of interest" description="Disordered" evidence="12">
    <location>
        <begin position="1"/>
        <end position="24"/>
    </location>
</feature>
<evidence type="ECO:0000256" key="5">
    <source>
        <dbReference type="ARBA" id="ARBA00022824"/>
    </source>
</evidence>
<dbReference type="GO" id="GO:0019370">
    <property type="term" value="P:leukotriene biosynthetic process"/>
    <property type="evidence" value="ECO:0007669"/>
    <property type="project" value="UniProtKB-KW"/>
</dbReference>
<dbReference type="PRINTS" id="PR00488">
    <property type="entry name" value="5LPOXGNASEAP"/>
</dbReference>
<dbReference type="GO" id="GO:0005789">
    <property type="term" value="C:endoplasmic reticulum membrane"/>
    <property type="evidence" value="ECO:0007669"/>
    <property type="project" value="UniProtKB-SubCell"/>
</dbReference>
<keyword evidence="6 13" id="KW-1133">Transmembrane helix</keyword>
<comment type="function">
    <text evidence="9">Required for leukotriene biosynthesis by ALOX5 (5-lipoxygenase). Anchors ALOX5 to the membrane. Binds arachidonic acid, and could play an essential role in the transfer of arachidonic acid to ALOX5. Binds to MK-886, a compound that blocks the biosynthesis of leukotrienes.</text>
</comment>
<dbReference type="OMA" id="NAPWHTQ"/>
<accession>A0A401S862</accession>
<evidence type="ECO:0000256" key="1">
    <source>
        <dbReference type="ARBA" id="ARBA00004232"/>
    </source>
</evidence>
<proteinExistence type="predicted"/>
<dbReference type="PANTHER" id="PTHR10250">
    <property type="entry name" value="MICROSOMAL GLUTATHIONE S-TRANSFERASE"/>
    <property type="match status" value="1"/>
</dbReference>
<feature type="transmembrane region" description="Helical" evidence="13">
    <location>
        <begin position="35"/>
        <end position="56"/>
    </location>
</feature>
<keyword evidence="3 13" id="KW-0812">Transmembrane</keyword>
<dbReference type="InterPro" id="IPR050997">
    <property type="entry name" value="MAPEG"/>
</dbReference>
<dbReference type="GO" id="GO:0004602">
    <property type="term" value="F:glutathione peroxidase activity"/>
    <property type="evidence" value="ECO:0007669"/>
    <property type="project" value="TreeGrafter"/>
</dbReference>
<dbReference type="EMBL" id="BEZZ01000129">
    <property type="protein sequence ID" value="GCC26585.1"/>
    <property type="molecule type" value="Genomic_DNA"/>
</dbReference>
<comment type="caution">
    <text evidence="14">The sequence shown here is derived from an EMBL/GenBank/DDBJ whole genome shotgun (WGS) entry which is preliminary data.</text>
</comment>
<dbReference type="InterPro" id="IPR023352">
    <property type="entry name" value="MAPEG-like_dom_sf"/>
</dbReference>
<keyword evidence="5" id="KW-0256">Endoplasmic reticulum</keyword>
<evidence type="ECO:0000256" key="12">
    <source>
        <dbReference type="SAM" id="MobiDB-lite"/>
    </source>
</evidence>
<dbReference type="PANTHER" id="PTHR10250:SF2">
    <property type="entry name" value="ARACHIDONATE 5-LIPOXYGENASE-ACTIVATING PROTEIN"/>
    <property type="match status" value="1"/>
</dbReference>
<keyword evidence="8" id="KW-0539">Nucleus</keyword>
<dbReference type="Proteomes" id="UP000287033">
    <property type="component" value="Unassembled WGS sequence"/>
</dbReference>
<dbReference type="FunFam" id="1.20.120.550:FF:000003">
    <property type="entry name" value="Leukotriene C4 synthase"/>
    <property type="match status" value="1"/>
</dbReference>
<dbReference type="SUPFAM" id="SSF161084">
    <property type="entry name" value="MAPEG domain-like"/>
    <property type="match status" value="1"/>
</dbReference>
<keyword evidence="7 13" id="KW-0472">Membrane</keyword>
<dbReference type="GO" id="GO:0031965">
    <property type="term" value="C:nuclear membrane"/>
    <property type="evidence" value="ECO:0007669"/>
    <property type="project" value="UniProtKB-SubCell"/>
</dbReference>
<dbReference type="OrthoDB" id="8659873at2759"/>
<evidence type="ECO:0000313" key="15">
    <source>
        <dbReference type="Proteomes" id="UP000287033"/>
    </source>
</evidence>
<evidence type="ECO:0000256" key="3">
    <source>
        <dbReference type="ARBA" id="ARBA00022692"/>
    </source>
</evidence>
<evidence type="ECO:0000256" key="7">
    <source>
        <dbReference type="ARBA" id="ARBA00023136"/>
    </source>
</evidence>
<evidence type="ECO:0000256" key="9">
    <source>
        <dbReference type="ARBA" id="ARBA00037558"/>
    </source>
</evidence>
<gene>
    <name evidence="14" type="ORF">chiPu_0005002</name>
</gene>
<evidence type="ECO:0000313" key="14">
    <source>
        <dbReference type="EMBL" id="GCC26585.1"/>
    </source>
</evidence>
<name>A0A401S862_CHIPU</name>
<keyword evidence="4" id="KW-0434">Leukotriene biosynthesis</keyword>
<evidence type="ECO:0000256" key="6">
    <source>
        <dbReference type="ARBA" id="ARBA00022989"/>
    </source>
</evidence>
<dbReference type="GO" id="GO:0004464">
    <property type="term" value="F:leukotriene-C4 synthase activity"/>
    <property type="evidence" value="ECO:0007669"/>
    <property type="project" value="TreeGrafter"/>
</dbReference>
<keyword evidence="15" id="KW-1185">Reference proteome</keyword>
<dbReference type="GO" id="GO:0008047">
    <property type="term" value="F:enzyme activator activity"/>
    <property type="evidence" value="ECO:0007669"/>
    <property type="project" value="InterPro"/>
</dbReference>
<dbReference type="AlphaFoldDB" id="A0A401S862"/>
<evidence type="ECO:0000256" key="10">
    <source>
        <dbReference type="ARBA" id="ARBA00038708"/>
    </source>
</evidence>
<dbReference type="Gene3D" id="1.20.120.550">
    <property type="entry name" value="Membrane associated eicosanoid/glutathione metabolism-like domain"/>
    <property type="match status" value="1"/>
</dbReference>
<dbReference type="InterPro" id="IPR001129">
    <property type="entry name" value="Membr-assoc_MAPEG"/>
</dbReference>
<reference evidence="14 15" key="1">
    <citation type="journal article" date="2018" name="Nat. Ecol. Evol.">
        <title>Shark genomes provide insights into elasmobranch evolution and the origin of vertebrates.</title>
        <authorList>
            <person name="Hara Y"/>
            <person name="Yamaguchi K"/>
            <person name="Onimaru K"/>
            <person name="Kadota M"/>
            <person name="Koyanagi M"/>
            <person name="Keeley SD"/>
            <person name="Tatsumi K"/>
            <person name="Tanaka K"/>
            <person name="Motone F"/>
            <person name="Kageyama Y"/>
            <person name="Nozu R"/>
            <person name="Adachi N"/>
            <person name="Nishimura O"/>
            <person name="Nakagawa R"/>
            <person name="Tanegashima C"/>
            <person name="Kiyatake I"/>
            <person name="Matsumoto R"/>
            <person name="Murakumo K"/>
            <person name="Nishida K"/>
            <person name="Terakita A"/>
            <person name="Kuratani S"/>
            <person name="Sato K"/>
            <person name="Hyodo S Kuraku.S."/>
        </authorList>
    </citation>
    <scope>NUCLEOTIDE SEQUENCE [LARGE SCALE GENOMIC DNA]</scope>
</reference>
<comment type="subcellular location">
    <subcellularLocation>
        <location evidence="2">Endoplasmic reticulum membrane</location>
        <topology evidence="2">Multi-pass membrane protein</topology>
    </subcellularLocation>
    <subcellularLocation>
        <location evidence="1">Nucleus membrane</location>
        <topology evidence="1">Multi-pass membrane protein</topology>
    </subcellularLocation>
</comment>
<dbReference type="InterPro" id="IPR001446">
    <property type="entry name" value="5_LipOase_AP"/>
</dbReference>
<dbReference type="STRING" id="137246.A0A401S862"/>
<evidence type="ECO:0000256" key="13">
    <source>
        <dbReference type="SAM" id="Phobius"/>
    </source>
</evidence>
<comment type="subunit">
    <text evidence="10">Homotrimer. Interacts with LTC4S and ALOX5.</text>
</comment>
<feature type="transmembrane region" description="Helical" evidence="13">
    <location>
        <begin position="89"/>
        <end position="113"/>
    </location>
</feature>
<evidence type="ECO:0000256" key="11">
    <source>
        <dbReference type="ARBA" id="ARBA00040386"/>
    </source>
</evidence>
<dbReference type="Pfam" id="PF01124">
    <property type="entry name" value="MAPEG"/>
    <property type="match status" value="1"/>
</dbReference>
<feature type="transmembrane region" description="Helical" evidence="13">
    <location>
        <begin position="134"/>
        <end position="151"/>
    </location>
</feature>